<dbReference type="InterPro" id="IPR001638">
    <property type="entry name" value="Solute-binding_3/MltF_N"/>
</dbReference>
<dbReference type="GO" id="GO:0030313">
    <property type="term" value="C:cell envelope"/>
    <property type="evidence" value="ECO:0007669"/>
    <property type="project" value="UniProtKB-SubCell"/>
</dbReference>
<dbReference type="Gene3D" id="3.40.190.10">
    <property type="entry name" value="Periplasmic binding protein-like II"/>
    <property type="match status" value="2"/>
</dbReference>
<dbReference type="PROSITE" id="PS01039">
    <property type="entry name" value="SBP_BACTERIAL_3"/>
    <property type="match status" value="1"/>
</dbReference>
<reference evidence="7 8" key="1">
    <citation type="submission" date="2020-08" db="EMBL/GenBank/DDBJ databases">
        <title>Genomic Encyclopedia of Type Strains, Phase IV (KMG-IV): sequencing the most valuable type-strain genomes for metagenomic binning, comparative biology and taxonomic classification.</title>
        <authorList>
            <person name="Goeker M."/>
        </authorList>
    </citation>
    <scope>NUCLEOTIDE SEQUENCE [LARGE SCALE GENOMIC DNA]</scope>
    <source>
        <strain evidence="7 8">DSM 21458</strain>
    </source>
</reference>
<dbReference type="Proteomes" id="UP000569951">
    <property type="component" value="Unassembled WGS sequence"/>
</dbReference>
<evidence type="ECO:0000259" key="6">
    <source>
        <dbReference type="SMART" id="SM00062"/>
    </source>
</evidence>
<evidence type="ECO:0000313" key="7">
    <source>
        <dbReference type="EMBL" id="MBB6098040.1"/>
    </source>
</evidence>
<evidence type="ECO:0000256" key="2">
    <source>
        <dbReference type="ARBA" id="ARBA00010333"/>
    </source>
</evidence>
<keyword evidence="8" id="KW-1185">Reference proteome</keyword>
<dbReference type="Pfam" id="PF00497">
    <property type="entry name" value="SBP_bac_3"/>
    <property type="match status" value="1"/>
</dbReference>
<evidence type="ECO:0000256" key="5">
    <source>
        <dbReference type="SAM" id="SignalP"/>
    </source>
</evidence>
<dbReference type="PANTHER" id="PTHR35936">
    <property type="entry name" value="MEMBRANE-BOUND LYTIC MUREIN TRANSGLYCOSYLASE F"/>
    <property type="match status" value="1"/>
</dbReference>
<feature type="signal peptide" evidence="5">
    <location>
        <begin position="1"/>
        <end position="19"/>
    </location>
</feature>
<accession>A0A841I0T1</accession>
<feature type="chain" id="PRO_5032623781" evidence="5">
    <location>
        <begin position="20"/>
        <end position="249"/>
    </location>
</feature>
<comment type="subcellular location">
    <subcellularLocation>
        <location evidence="1">Cell envelope</location>
    </subcellularLocation>
</comment>
<dbReference type="AlphaFoldDB" id="A0A841I0T1"/>
<evidence type="ECO:0000256" key="4">
    <source>
        <dbReference type="RuleBase" id="RU003744"/>
    </source>
</evidence>
<protein>
    <submittedName>
        <fullName evidence="7">Polar amino acid transport system substrate-binding protein</fullName>
    </submittedName>
</protein>
<dbReference type="PANTHER" id="PTHR35936:SF19">
    <property type="entry name" value="AMINO-ACID-BINDING PROTEIN YXEM-RELATED"/>
    <property type="match status" value="1"/>
</dbReference>
<dbReference type="InterPro" id="IPR018313">
    <property type="entry name" value="SBP_3_CS"/>
</dbReference>
<dbReference type="RefSeq" id="WP_183986052.1">
    <property type="nucleotide sequence ID" value="NZ_JACHHG010000004.1"/>
</dbReference>
<proteinExistence type="inferred from homology"/>
<comment type="caution">
    <text evidence="7">The sequence shown here is derived from an EMBL/GenBank/DDBJ whole genome shotgun (WGS) entry which is preliminary data.</text>
</comment>
<feature type="domain" description="Solute-binding protein family 3/N-terminal" evidence="6">
    <location>
        <begin position="30"/>
        <end position="245"/>
    </location>
</feature>
<evidence type="ECO:0000313" key="8">
    <source>
        <dbReference type="Proteomes" id="UP000569951"/>
    </source>
</evidence>
<name>A0A841I0T1_9DEIO</name>
<dbReference type="SMART" id="SM00062">
    <property type="entry name" value="PBPb"/>
    <property type="match status" value="1"/>
</dbReference>
<gene>
    <name evidence="7" type="ORF">HNR42_001463</name>
</gene>
<sequence length="249" mass="26857">MKRLLLLTSLIALVPLAAARSLSDIQASGTIRIGTEAAYAPFTYYQGKKLTGFEIELAEAIAKQMGLKVEWIDKPFDSLLIGLGQDRFDFVIASHGITAERQKAATFASPHYCSGGLIVVKKGGPKTAAALKGKTVAVQVGTTYYDQLKKLGGLKDVKTYPQNTDALQNLRAGRVDALVSDRFAGLEALKKDQTLEAGELLFQERIGMAVAKNNPGLAKALSAALKKVQANGTYTKISKKYFGEDIRCE</sequence>
<evidence type="ECO:0000256" key="3">
    <source>
        <dbReference type="ARBA" id="ARBA00022729"/>
    </source>
</evidence>
<comment type="similarity">
    <text evidence="2 4">Belongs to the bacterial solute-binding protein 3 family.</text>
</comment>
<dbReference type="SUPFAM" id="SSF53850">
    <property type="entry name" value="Periplasmic binding protein-like II"/>
    <property type="match status" value="1"/>
</dbReference>
<evidence type="ECO:0000256" key="1">
    <source>
        <dbReference type="ARBA" id="ARBA00004196"/>
    </source>
</evidence>
<dbReference type="CDD" id="cd13530">
    <property type="entry name" value="PBP2_peptides_like"/>
    <property type="match status" value="1"/>
</dbReference>
<keyword evidence="3 5" id="KW-0732">Signal</keyword>
<organism evidence="7 8">
    <name type="scientific">Deinobacterium chartae</name>
    <dbReference type="NCBI Taxonomy" id="521158"/>
    <lineage>
        <taxon>Bacteria</taxon>
        <taxon>Thermotogati</taxon>
        <taxon>Deinococcota</taxon>
        <taxon>Deinococci</taxon>
        <taxon>Deinococcales</taxon>
        <taxon>Deinococcaceae</taxon>
        <taxon>Deinobacterium</taxon>
    </lineage>
</organism>
<dbReference type="EMBL" id="JACHHG010000004">
    <property type="protein sequence ID" value="MBB6098040.1"/>
    <property type="molecule type" value="Genomic_DNA"/>
</dbReference>